<gene>
    <name evidence="3" type="ORF">CHS0354_031861</name>
</gene>
<evidence type="ECO:0000259" key="2">
    <source>
        <dbReference type="PROSITE" id="PS50200"/>
    </source>
</evidence>
<sequence>MKLSTIQSSSCVHVFSGFRRMADIKKKKLYEVHILLSAKNHIIKNVTKNSTCDDVIKSLHRHINIDKENGHMYALYESMYGVDRELPGKTKIHKLLRAWGSKKDQVQLFLRRKSGIDTKLRVATPERGHHKRRDRQCYNRQGQSPAGNENTKRMSRITHFQKHRMRSMMESHSKKIPSQKADTHLKKLSPEETIFSNDLTMQEIHRHRRREKRNLNKNMTPEIPDPVHSTPVIERHNFVITNPEFTAVKFANSKRLKVKHTHETTTYVPSDIGTRPPCIGQVDPESFGHNHSRNMGDGEYSDYIEEAYSTKERDKCLFLLDRSFRSENDSGERHESSRECSALDIGFLEDTLHSYINRIDIENGMAGPDKDYMHHSKDIYKFFEKSLSTEIPSSDDARSNITNGKHDQQRLVEYRLTNDQSCTAETGNMASHLSKSGFLNGARNLVDYSFSDNESVLLGTDEDNILDEIEDQSST</sequence>
<dbReference type="PANTHER" id="PTHR15286">
    <property type="entry name" value="RAS-ASSOCIATING DOMAIN CONTAINING PROTEIN"/>
    <property type="match status" value="1"/>
</dbReference>
<dbReference type="Proteomes" id="UP001195483">
    <property type="component" value="Unassembled WGS sequence"/>
</dbReference>
<dbReference type="InterPro" id="IPR000159">
    <property type="entry name" value="RA_dom"/>
</dbReference>
<dbReference type="PANTHER" id="PTHR15286:SF1">
    <property type="entry name" value="FI07216P"/>
    <property type="match status" value="1"/>
</dbReference>
<dbReference type="EMBL" id="JAEAOA010001897">
    <property type="protein sequence ID" value="KAK3581518.1"/>
    <property type="molecule type" value="Genomic_DNA"/>
</dbReference>
<dbReference type="AlphaFoldDB" id="A0AAE0VKE2"/>
<evidence type="ECO:0000256" key="1">
    <source>
        <dbReference type="SAM" id="MobiDB-lite"/>
    </source>
</evidence>
<dbReference type="GO" id="GO:0007165">
    <property type="term" value="P:signal transduction"/>
    <property type="evidence" value="ECO:0007669"/>
    <property type="project" value="InterPro"/>
</dbReference>
<evidence type="ECO:0000313" key="4">
    <source>
        <dbReference type="Proteomes" id="UP001195483"/>
    </source>
</evidence>
<evidence type="ECO:0000313" key="3">
    <source>
        <dbReference type="EMBL" id="KAK3581518.1"/>
    </source>
</evidence>
<dbReference type="PROSITE" id="PS50200">
    <property type="entry name" value="RA"/>
    <property type="match status" value="1"/>
</dbReference>
<reference evidence="3" key="3">
    <citation type="submission" date="2023-05" db="EMBL/GenBank/DDBJ databases">
        <authorList>
            <person name="Smith C.H."/>
        </authorList>
    </citation>
    <scope>NUCLEOTIDE SEQUENCE</scope>
    <source>
        <strain evidence="3">CHS0354</strain>
        <tissue evidence="3">Mantle</tissue>
    </source>
</reference>
<dbReference type="SUPFAM" id="SSF54236">
    <property type="entry name" value="Ubiquitin-like"/>
    <property type="match status" value="1"/>
</dbReference>
<organism evidence="3 4">
    <name type="scientific">Potamilus streckersoni</name>
    <dbReference type="NCBI Taxonomy" id="2493646"/>
    <lineage>
        <taxon>Eukaryota</taxon>
        <taxon>Metazoa</taxon>
        <taxon>Spiralia</taxon>
        <taxon>Lophotrochozoa</taxon>
        <taxon>Mollusca</taxon>
        <taxon>Bivalvia</taxon>
        <taxon>Autobranchia</taxon>
        <taxon>Heteroconchia</taxon>
        <taxon>Palaeoheterodonta</taxon>
        <taxon>Unionida</taxon>
        <taxon>Unionoidea</taxon>
        <taxon>Unionidae</taxon>
        <taxon>Ambleminae</taxon>
        <taxon>Lampsilini</taxon>
        <taxon>Potamilus</taxon>
    </lineage>
</organism>
<comment type="caution">
    <text evidence="3">The sequence shown here is derived from an EMBL/GenBank/DDBJ whole genome shotgun (WGS) entry which is preliminary data.</text>
</comment>
<protein>
    <recommendedName>
        <fullName evidence="2">Ras-associating domain-containing protein</fullName>
    </recommendedName>
</protein>
<name>A0AAE0VKE2_9BIVA</name>
<feature type="compositionally biased region" description="Polar residues" evidence="1">
    <location>
        <begin position="138"/>
        <end position="149"/>
    </location>
</feature>
<dbReference type="Gene3D" id="3.10.20.90">
    <property type="entry name" value="Phosphatidylinositol 3-kinase Catalytic Subunit, Chain A, domain 1"/>
    <property type="match status" value="1"/>
</dbReference>
<dbReference type="InterPro" id="IPR029071">
    <property type="entry name" value="Ubiquitin-like_domsf"/>
</dbReference>
<dbReference type="Pfam" id="PF00788">
    <property type="entry name" value="RA"/>
    <property type="match status" value="1"/>
</dbReference>
<dbReference type="InterPro" id="IPR033593">
    <property type="entry name" value="N-RASSF"/>
</dbReference>
<feature type="domain" description="Ras-associating" evidence="2">
    <location>
        <begin position="45"/>
        <end position="115"/>
    </location>
</feature>
<accession>A0AAE0VKE2</accession>
<keyword evidence="4" id="KW-1185">Reference proteome</keyword>
<feature type="region of interest" description="Disordered" evidence="1">
    <location>
        <begin position="125"/>
        <end position="153"/>
    </location>
</feature>
<reference evidence="3" key="1">
    <citation type="journal article" date="2021" name="Genome Biol. Evol.">
        <title>A High-Quality Reference Genome for a Parasitic Bivalve with Doubly Uniparental Inheritance (Bivalvia: Unionida).</title>
        <authorList>
            <person name="Smith C.H."/>
        </authorList>
    </citation>
    <scope>NUCLEOTIDE SEQUENCE</scope>
    <source>
        <strain evidence="3">CHS0354</strain>
    </source>
</reference>
<proteinExistence type="predicted"/>
<dbReference type="SMART" id="SM00314">
    <property type="entry name" value="RA"/>
    <property type="match status" value="1"/>
</dbReference>
<reference evidence="3" key="2">
    <citation type="journal article" date="2021" name="Genome Biol. Evol.">
        <title>Developing a high-quality reference genome for a parasitic bivalve with doubly uniparental inheritance (Bivalvia: Unionida).</title>
        <authorList>
            <person name="Smith C.H."/>
        </authorList>
    </citation>
    <scope>NUCLEOTIDE SEQUENCE</scope>
    <source>
        <strain evidence="3">CHS0354</strain>
        <tissue evidence="3">Mantle</tissue>
    </source>
</reference>